<evidence type="ECO:0000256" key="1">
    <source>
        <dbReference type="ARBA" id="ARBA00001936"/>
    </source>
</evidence>
<reference evidence="22" key="1">
    <citation type="submission" date="2022-03" db="EMBL/GenBank/DDBJ databases">
        <authorList>
            <person name="Brunel B."/>
        </authorList>
    </citation>
    <scope>NUCLEOTIDE SEQUENCE</scope>
    <source>
        <strain evidence="22">STM4922sample</strain>
    </source>
</reference>
<evidence type="ECO:0000313" key="22">
    <source>
        <dbReference type="EMBL" id="CAH2406455.1"/>
    </source>
</evidence>
<keyword evidence="13" id="KW-0239">DNA-directed DNA polymerase</keyword>
<dbReference type="EC" id="6.5.1.1" evidence="2"/>
<sequence>MSRVLSPISDVEEETPTYKLPISFLAGEMSGRTEGGAKKLDARCSCPPPTPSPMPAPSKLKAYRAKREFSKTPEPVGGLVAAEGNRFVVHKHRATADHYDLRLQVGDVLKSWAVPRGPSLNPADKRLAVETEDHPLEYIDFEGVIPEGEYGGGPMIVWDTGVWAPMDDVEKSLRTGSFKFRLAGEKLNGGWMLTRLKPKPGENEGKKNWLLFKERDLAADTALDILAERPESVKSGRRIEELVEAPKPAQKPAKPVALKPGALPGAVKAPLPSRIEPQLATQVPKPPGGEGLAEKTPETWLHEIKFDGYRTMAHLADGAVKLITRAGLDWTRRYGDLPLAFARVPCRDAIIDGEVVALDAKGISRFALLQDALAQGAGNKLHFYAFDLLYLDGWDLRNAPLSRRKALLSQLLSGLGANSAIQFSDHVEGDGQALYDQASEMGLEGIVSKRATAIYQSGRTKTWTKTKALKTGDFVIAGYTTSVAAEGLAALGLGEFEDGELHYRGKVGTGFDAATATELFSRLEPLRAGASAPEGVPREIMREMNWVRPLLSAHIHYANRTTDNALRHAVFRGLRDVGLSTPVSAKRKRLIAEADLATIWVTNPTRRLFGRTGPTKLDIAVYYALVGDFMLPHILGRPVSLVRCPTGKPQDCFFQRHAFTGMPSSVATFEATNSEGETKSYLSVEDAKGYLALAQFGVVEFHTWGTHRTRLDKPDLIVFDLDPGEGVSWREVVEAAVHIRAELEAMGLVPFAKTSGGKGIHISVPVTQKQNWKKLHQATSAISSALTATAPDIFTTTMGKDNRKRRIFIDYHRNARGHTSAAPYSLRARTNLPASTPVSWSDLESIDAPEDLNYSSLPGLLATSGDPWADMEDFARDLPVL</sequence>
<evidence type="ECO:0000256" key="12">
    <source>
        <dbReference type="ARBA" id="ARBA00022840"/>
    </source>
</evidence>
<dbReference type="Gene3D" id="3.90.920.10">
    <property type="entry name" value="DNA primase, PRIM domain"/>
    <property type="match status" value="1"/>
</dbReference>
<evidence type="ECO:0000256" key="7">
    <source>
        <dbReference type="ARBA" id="ARBA00022723"/>
    </source>
</evidence>
<gene>
    <name evidence="22" type="ORF">MES4922_500027</name>
</gene>
<evidence type="ECO:0000256" key="20">
    <source>
        <dbReference type="ARBA" id="ARBA00034003"/>
    </source>
</evidence>
<dbReference type="Pfam" id="PF01068">
    <property type="entry name" value="DNA_ligase_A_M"/>
    <property type="match status" value="1"/>
</dbReference>
<dbReference type="InterPro" id="IPR012340">
    <property type="entry name" value="NA-bd_OB-fold"/>
</dbReference>
<evidence type="ECO:0000256" key="13">
    <source>
        <dbReference type="ARBA" id="ARBA00022932"/>
    </source>
</evidence>
<evidence type="ECO:0000256" key="16">
    <source>
        <dbReference type="ARBA" id="ARBA00023204"/>
    </source>
</evidence>
<dbReference type="EMBL" id="CAKXZS010000046">
    <property type="protein sequence ID" value="CAH2406455.1"/>
    <property type="molecule type" value="Genomic_DNA"/>
</dbReference>
<evidence type="ECO:0000256" key="14">
    <source>
        <dbReference type="ARBA" id="ARBA00023125"/>
    </source>
</evidence>
<evidence type="ECO:0000256" key="11">
    <source>
        <dbReference type="ARBA" id="ARBA00022839"/>
    </source>
</evidence>
<dbReference type="GO" id="GO:0003910">
    <property type="term" value="F:DNA ligase (ATP) activity"/>
    <property type="evidence" value="ECO:0007669"/>
    <property type="project" value="UniProtKB-EC"/>
</dbReference>
<dbReference type="NCBIfam" id="TIGR02779">
    <property type="entry name" value="NHEJ_ligase_lig"/>
    <property type="match status" value="1"/>
</dbReference>
<dbReference type="Pfam" id="PF04679">
    <property type="entry name" value="DNA_ligase_A_C"/>
    <property type="match status" value="1"/>
</dbReference>
<keyword evidence="8" id="KW-0547">Nucleotide-binding</keyword>
<keyword evidence="14" id="KW-0238">DNA-binding</keyword>
<dbReference type="InterPro" id="IPR052171">
    <property type="entry name" value="NHEJ_LigD"/>
</dbReference>
<keyword evidence="23" id="KW-1185">Reference proteome</keyword>
<keyword evidence="11" id="KW-0269">Exonuclease</keyword>
<dbReference type="PANTHER" id="PTHR42705:SF2">
    <property type="entry name" value="BIFUNCTIONAL NON-HOMOLOGOUS END JOINING PROTEIN LIGD"/>
    <property type="match status" value="1"/>
</dbReference>
<organism evidence="22 23">
    <name type="scientific">Mesorhizobium ventifaucium</name>
    <dbReference type="NCBI Taxonomy" id="666020"/>
    <lineage>
        <taxon>Bacteria</taxon>
        <taxon>Pseudomonadati</taxon>
        <taxon>Pseudomonadota</taxon>
        <taxon>Alphaproteobacteria</taxon>
        <taxon>Hyphomicrobiales</taxon>
        <taxon>Phyllobacteriaceae</taxon>
        <taxon>Mesorhizobium</taxon>
    </lineage>
</organism>
<evidence type="ECO:0000256" key="5">
    <source>
        <dbReference type="ARBA" id="ARBA00022695"/>
    </source>
</evidence>
<dbReference type="Gene3D" id="3.30.1490.70">
    <property type="match status" value="1"/>
</dbReference>
<dbReference type="PROSITE" id="PS50160">
    <property type="entry name" value="DNA_LIGASE_A3"/>
    <property type="match status" value="1"/>
</dbReference>
<dbReference type="InterPro" id="IPR014143">
    <property type="entry name" value="NHEJ_ligase_prk"/>
</dbReference>
<evidence type="ECO:0000259" key="21">
    <source>
        <dbReference type="PROSITE" id="PS50160"/>
    </source>
</evidence>
<keyword evidence="4" id="KW-0808">Transferase</keyword>
<dbReference type="NCBIfam" id="TIGR02777">
    <property type="entry name" value="LigD_PE_dom"/>
    <property type="match status" value="1"/>
</dbReference>
<evidence type="ECO:0000256" key="3">
    <source>
        <dbReference type="ARBA" id="ARBA00022598"/>
    </source>
</evidence>
<evidence type="ECO:0000256" key="6">
    <source>
        <dbReference type="ARBA" id="ARBA00022722"/>
    </source>
</evidence>
<evidence type="ECO:0000256" key="15">
    <source>
        <dbReference type="ARBA" id="ARBA00023172"/>
    </source>
</evidence>
<dbReference type="InterPro" id="IPR014146">
    <property type="entry name" value="LigD_ligase_dom"/>
</dbReference>
<keyword evidence="10" id="KW-0378">Hydrolase</keyword>
<comment type="catalytic activity">
    <reaction evidence="20">
        <text>ATP + (deoxyribonucleotide)n-3'-hydroxyl + 5'-phospho-(deoxyribonucleotide)m = (deoxyribonucleotide)n+m + AMP + diphosphate.</text>
        <dbReference type="EC" id="6.5.1.1"/>
    </reaction>
</comment>
<evidence type="ECO:0000256" key="2">
    <source>
        <dbReference type="ARBA" id="ARBA00012727"/>
    </source>
</evidence>
<dbReference type="InterPro" id="IPR014145">
    <property type="entry name" value="LigD_pol_dom"/>
</dbReference>
<comment type="cofactor">
    <cofactor evidence="1">
        <name>Mn(2+)</name>
        <dbReference type="ChEBI" id="CHEBI:29035"/>
    </cofactor>
</comment>
<dbReference type="InterPro" id="IPR012309">
    <property type="entry name" value="DNA_ligase_ATP-dep_C"/>
</dbReference>
<evidence type="ECO:0000313" key="23">
    <source>
        <dbReference type="Proteomes" id="UP001152604"/>
    </source>
</evidence>
<protein>
    <recommendedName>
        <fullName evidence="2">DNA ligase (ATP)</fullName>
        <ecNumber evidence="2">6.5.1.1</ecNumber>
    </recommendedName>
    <alternativeName>
        <fullName evidence="19">NHEJ DNA polymerase</fullName>
    </alternativeName>
</protein>
<name>A0ABM9EB35_9HYPH</name>
<keyword evidence="9" id="KW-0227">DNA damage</keyword>
<keyword evidence="12" id="KW-0067">ATP-binding</keyword>
<dbReference type="Gene3D" id="2.40.50.140">
    <property type="entry name" value="Nucleic acid-binding proteins"/>
    <property type="match status" value="1"/>
</dbReference>
<comment type="caution">
    <text evidence="22">The sequence shown here is derived from an EMBL/GenBank/DDBJ whole genome shotgun (WGS) entry which is preliminary data.</text>
</comment>
<keyword evidence="3 22" id="KW-0436">Ligase</keyword>
<evidence type="ECO:0000256" key="8">
    <source>
        <dbReference type="ARBA" id="ARBA00022741"/>
    </source>
</evidence>
<dbReference type="SUPFAM" id="SSF50249">
    <property type="entry name" value="Nucleic acid-binding proteins"/>
    <property type="match status" value="1"/>
</dbReference>
<dbReference type="CDD" id="cd04862">
    <property type="entry name" value="PaeLigD_Pol_like"/>
    <property type="match status" value="1"/>
</dbReference>
<dbReference type="Gene3D" id="3.30.470.30">
    <property type="entry name" value="DNA ligase/mRNA capping enzyme"/>
    <property type="match status" value="1"/>
</dbReference>
<dbReference type="CDD" id="cd07906">
    <property type="entry name" value="Adenylation_DNA_ligase_LigD_LigC"/>
    <property type="match status" value="1"/>
</dbReference>
<dbReference type="InterPro" id="IPR014144">
    <property type="entry name" value="LigD_PE_domain"/>
</dbReference>
<dbReference type="SUPFAM" id="SSF56091">
    <property type="entry name" value="DNA ligase/mRNA capping enzyme, catalytic domain"/>
    <property type="match status" value="1"/>
</dbReference>
<keyword evidence="15" id="KW-0233">DNA recombination</keyword>
<evidence type="ECO:0000256" key="19">
    <source>
        <dbReference type="ARBA" id="ARBA00029943"/>
    </source>
</evidence>
<evidence type="ECO:0000256" key="18">
    <source>
        <dbReference type="ARBA" id="ARBA00023268"/>
    </source>
</evidence>
<dbReference type="CDD" id="cd07971">
    <property type="entry name" value="OBF_DNA_ligase_LigD"/>
    <property type="match status" value="1"/>
</dbReference>
<dbReference type="NCBIfam" id="TIGR02776">
    <property type="entry name" value="NHEJ_ligase_prk"/>
    <property type="match status" value="1"/>
</dbReference>
<feature type="domain" description="ATP-dependent DNA ligase family profile" evidence="21">
    <location>
        <begin position="374"/>
        <end position="508"/>
    </location>
</feature>
<keyword evidence="18" id="KW-0511">Multifunctional enzyme</keyword>
<evidence type="ECO:0000256" key="4">
    <source>
        <dbReference type="ARBA" id="ARBA00022679"/>
    </source>
</evidence>
<evidence type="ECO:0000256" key="9">
    <source>
        <dbReference type="ARBA" id="ARBA00022763"/>
    </source>
</evidence>
<dbReference type="InterPro" id="IPR012310">
    <property type="entry name" value="DNA_ligase_ATP-dep_cent"/>
</dbReference>
<keyword evidence="5" id="KW-0548">Nucleotidyltransferase</keyword>
<evidence type="ECO:0000256" key="17">
    <source>
        <dbReference type="ARBA" id="ARBA00023211"/>
    </source>
</evidence>
<dbReference type="Proteomes" id="UP001152604">
    <property type="component" value="Unassembled WGS sequence"/>
</dbReference>
<keyword evidence="6" id="KW-0540">Nuclease</keyword>
<evidence type="ECO:0000256" key="10">
    <source>
        <dbReference type="ARBA" id="ARBA00022801"/>
    </source>
</evidence>
<accession>A0ABM9EB35</accession>
<dbReference type="InterPro" id="IPR033651">
    <property type="entry name" value="PaeLigD_Pol-like"/>
</dbReference>
<dbReference type="PANTHER" id="PTHR42705">
    <property type="entry name" value="BIFUNCTIONAL NON-HOMOLOGOUS END JOINING PROTEIN LIGD"/>
    <property type="match status" value="1"/>
</dbReference>
<dbReference type="Pfam" id="PF21686">
    <property type="entry name" value="LigD_Prim-Pol"/>
    <property type="match status" value="1"/>
</dbReference>
<keyword evidence="16" id="KW-0234">DNA repair</keyword>
<keyword evidence="7" id="KW-0479">Metal-binding</keyword>
<dbReference type="NCBIfam" id="TIGR02778">
    <property type="entry name" value="ligD_pol"/>
    <property type="match status" value="1"/>
</dbReference>
<proteinExistence type="predicted"/>
<dbReference type="Pfam" id="PF13298">
    <property type="entry name" value="LigD_N"/>
    <property type="match status" value="1"/>
</dbReference>
<keyword evidence="17" id="KW-0464">Manganese</keyword>